<dbReference type="PANTHER" id="PTHR24220">
    <property type="entry name" value="IMPORT ATP-BINDING PROTEIN"/>
    <property type="match status" value="1"/>
</dbReference>
<sequence length="911" mass="105674">MVVENEANYGSAWNKWDLHIHTKGTSKNDQFVSKTFDEFCNVMFKKALEKQIAVIGITDYFSIENYKKVDNFVKNILSNSSHFDENEKQQIKQIVIIPNVELRMLPTTNKGKLINIHCLFDPKYVSKLDNDFFNAVEFSYGNRKYRMNKNNLIDLGKAMGENDDEQAYKKGVENFAISHADLQKISVENAEFRKNTILVTSNSSVDGASGIQEHYSLFENDQNSSLEATRRAIYQLTDMIFSSNEGDIKYFSGLKNDSKEEVIKKCGSLKPCIHGSDAHTESKLFAPDNDRYCWIKAKPSFDGLKQVIYEIERVYIGKESPPSPLYKLEKAQLNFDKNTVWNNEKKDTFCFADFNQPLYFSPYFTCIIGGRGSGKSTLLNLIANKIDKLDDENKRKLPTDSKAKIILEPNAIDNIEFLAQNEIEEFATNSVKFTQAIFERLDKNSEMKLHKQEQEIGERIKVFDEQIKLLLQRNSLHKKLKVKKQELERQNNIIQTFNDKTYLTNKGELQEIGKKLLELNSSKERLKTLFNSLKEINTTHSTIDEPQNMYDKVLNESLSKIENLIQTIKNADYQKEKDEIATLEKNKREIEEQIYKYLQDKGLSENNIQDLKNVGEIIEATKNDINNMKLEIKGIKQKIIDFKIDEIDKIIKDFSQLVKVELDKINELFKAVASDYHKDIKTIKIEYSQNDVFEIICNEFIEILKQYFQIDIREKVTFKSYIKELELNNPNSTFKDIRDKINNFVKTTETSKILKEIFNNKMLFSVYHLLMLKNLRNIKNVKNFSAYYDEKILSNASFGQRCTAVIVILLALGNNPIIMDEPEAHLDSSLIANYLVELIKKQKKDRQIIFATHNANFVLNADAELIIKLSNDNNKITAQSFSIEDSENREDLLKLEGGKEAFKKRERKYEI</sequence>
<dbReference type="RefSeq" id="WP_023927410.1">
    <property type="nucleotide sequence ID" value="NZ_KI669454.1"/>
</dbReference>
<dbReference type="AlphaFoldDB" id="V8C9C7"/>
<name>V8C9C7_9HELI</name>
<gene>
    <name evidence="3" type="ORF">HMPREF2086_00685</name>
</gene>
<keyword evidence="4" id="KW-1185">Reference proteome</keyword>
<keyword evidence="1" id="KW-0175">Coiled coil</keyword>
<accession>V8C9C7</accession>
<dbReference type="InterPro" id="IPR054787">
    <property type="entry name" value="TrlF_ATPase"/>
</dbReference>
<dbReference type="InterPro" id="IPR015854">
    <property type="entry name" value="ABC_transpr_LolD-like"/>
</dbReference>
<evidence type="ECO:0000256" key="1">
    <source>
        <dbReference type="SAM" id="Coils"/>
    </source>
</evidence>
<dbReference type="Gene3D" id="3.40.50.300">
    <property type="entry name" value="P-loop containing nucleotide triphosphate hydrolases"/>
    <property type="match status" value="2"/>
</dbReference>
<evidence type="ECO:0000313" key="3">
    <source>
        <dbReference type="EMBL" id="ETD23939.1"/>
    </source>
</evidence>
<dbReference type="SUPFAM" id="SSF89550">
    <property type="entry name" value="PHP domain-like"/>
    <property type="match status" value="1"/>
</dbReference>
<proteinExistence type="predicted"/>
<dbReference type="SUPFAM" id="SSF52540">
    <property type="entry name" value="P-loop containing nucleoside triphosphate hydrolases"/>
    <property type="match status" value="1"/>
</dbReference>
<protein>
    <recommendedName>
        <fullName evidence="2">AAA+ ATPase domain-containing protein</fullName>
    </recommendedName>
</protein>
<dbReference type="InterPro" id="IPR027417">
    <property type="entry name" value="P-loop_NTPase"/>
</dbReference>
<dbReference type="HOGENOM" id="CLU_006611_0_1_7"/>
<comment type="caution">
    <text evidence="3">The sequence shown here is derived from an EMBL/GenBank/DDBJ whole genome shotgun (WGS) entry which is preliminary data.</text>
</comment>
<dbReference type="InterPro" id="IPR003959">
    <property type="entry name" value="ATPase_AAA_core"/>
</dbReference>
<dbReference type="EMBL" id="AZJI01000004">
    <property type="protein sequence ID" value="ETD23939.1"/>
    <property type="molecule type" value="Genomic_DNA"/>
</dbReference>
<evidence type="ECO:0000259" key="2">
    <source>
        <dbReference type="SMART" id="SM00382"/>
    </source>
</evidence>
<evidence type="ECO:0000313" key="4">
    <source>
        <dbReference type="Proteomes" id="UP000018731"/>
    </source>
</evidence>
<dbReference type="InterPro" id="IPR016195">
    <property type="entry name" value="Pol/histidinol_Pase-like"/>
</dbReference>
<dbReference type="Pfam" id="PF13304">
    <property type="entry name" value="AAA_21"/>
    <property type="match status" value="1"/>
</dbReference>
<dbReference type="Gene3D" id="3.20.20.140">
    <property type="entry name" value="Metal-dependent hydrolases"/>
    <property type="match status" value="1"/>
</dbReference>
<dbReference type="PATRIC" id="fig|1357400.3.peg.948"/>
<dbReference type="Proteomes" id="UP000018731">
    <property type="component" value="Unassembled WGS sequence"/>
</dbReference>
<dbReference type="NCBIfam" id="NF045780">
    <property type="entry name" value="TrlF_fam_ATP"/>
    <property type="match status" value="1"/>
</dbReference>
<dbReference type="GO" id="GO:0022857">
    <property type="term" value="F:transmembrane transporter activity"/>
    <property type="evidence" value="ECO:0007669"/>
    <property type="project" value="TreeGrafter"/>
</dbReference>
<dbReference type="GO" id="GO:0005886">
    <property type="term" value="C:plasma membrane"/>
    <property type="evidence" value="ECO:0007669"/>
    <property type="project" value="TreeGrafter"/>
</dbReference>
<dbReference type="InterPro" id="IPR003593">
    <property type="entry name" value="AAA+_ATPase"/>
</dbReference>
<dbReference type="SMART" id="SM00382">
    <property type="entry name" value="AAA"/>
    <property type="match status" value="1"/>
</dbReference>
<organism evidence="3 4">
    <name type="scientific">Helicobacter macacae MIT 99-5501</name>
    <dbReference type="NCBI Taxonomy" id="1357400"/>
    <lineage>
        <taxon>Bacteria</taxon>
        <taxon>Pseudomonadati</taxon>
        <taxon>Campylobacterota</taxon>
        <taxon>Epsilonproteobacteria</taxon>
        <taxon>Campylobacterales</taxon>
        <taxon>Helicobacteraceae</taxon>
        <taxon>Helicobacter</taxon>
    </lineage>
</organism>
<dbReference type="eggNOG" id="COG1196">
    <property type="taxonomic scope" value="Bacteria"/>
</dbReference>
<dbReference type="STRING" id="1357400.HMPREF2086_00685"/>
<reference evidence="3 4" key="1">
    <citation type="journal article" date="2014" name="Genome Announc.">
        <title>Draft genome sequences of six enterohepatic helicobacter species isolated from humans and one from rhesus macaques.</title>
        <authorList>
            <person name="Shen Z."/>
            <person name="Sheh A."/>
            <person name="Young S.K."/>
            <person name="Abouelliel A."/>
            <person name="Ward D.V."/>
            <person name="Earl A.M."/>
            <person name="Fox J.G."/>
        </authorList>
    </citation>
    <scope>NUCLEOTIDE SEQUENCE [LARGE SCALE GENOMIC DNA]</scope>
    <source>
        <strain evidence="3 4">MIT 99-5501</strain>
    </source>
</reference>
<feature type="domain" description="AAA+ ATPase" evidence="2">
    <location>
        <begin position="361"/>
        <end position="871"/>
    </location>
</feature>
<feature type="coiled-coil region" evidence="1">
    <location>
        <begin position="573"/>
        <end position="638"/>
    </location>
</feature>
<dbReference type="OrthoDB" id="9791620at2"/>